<accession>A0AAN9J2R0</accession>
<dbReference type="GO" id="GO:0006457">
    <property type="term" value="P:protein folding"/>
    <property type="evidence" value="ECO:0007669"/>
    <property type="project" value="TreeGrafter"/>
</dbReference>
<dbReference type="PROSITE" id="PS51203">
    <property type="entry name" value="CS"/>
    <property type="match status" value="1"/>
</dbReference>
<keyword evidence="3" id="KW-1185">Reference proteome</keyword>
<dbReference type="AlphaFoldDB" id="A0AAN9J2R0"/>
<proteinExistence type="predicted"/>
<sequence>MIIRCMDALFQADVLKNCSNSEALPRPLSIPHFTPSVPGGGRRRFVSEWRRNWPQKSVTVSSTTVLPLSTLLSITNFLLLLNHHHHHHHHHLNHSNLFLGQKVFEWDQTLDEVNIYITLPPNVSSKQFYCKIQSTHLELGIKGNPPYLNHDLTSPVKTDSSFWTLEDDIMHITLQKRNKGQTWASPILGQGQLDPYATDLEQKRLMLQRFQEENPGFDFSQAQFSGSCPDPRTFMGGIRSD</sequence>
<dbReference type="FunFam" id="2.60.40.790:FF:000051">
    <property type="entry name" value="nudC domain-containing protein 2"/>
    <property type="match status" value="1"/>
</dbReference>
<dbReference type="Gene3D" id="1.20.5.740">
    <property type="entry name" value="Single helix bin"/>
    <property type="match status" value="1"/>
</dbReference>
<gene>
    <name evidence="2" type="ORF">RIF29_03769</name>
</gene>
<dbReference type="CDD" id="cd06467">
    <property type="entry name" value="p23_NUDC_like"/>
    <property type="match status" value="1"/>
</dbReference>
<dbReference type="GO" id="GO:0051082">
    <property type="term" value="F:unfolded protein binding"/>
    <property type="evidence" value="ECO:0007669"/>
    <property type="project" value="TreeGrafter"/>
</dbReference>
<dbReference type="Proteomes" id="UP001372338">
    <property type="component" value="Unassembled WGS sequence"/>
</dbReference>
<dbReference type="SUPFAM" id="SSF49764">
    <property type="entry name" value="HSP20-like chaperones"/>
    <property type="match status" value="1"/>
</dbReference>
<name>A0AAN9J2R0_CROPI</name>
<protein>
    <recommendedName>
        <fullName evidence="1">CS domain-containing protein</fullName>
    </recommendedName>
</protein>
<dbReference type="EMBL" id="JAYWIO010000001">
    <property type="protein sequence ID" value="KAK7289809.1"/>
    <property type="molecule type" value="Genomic_DNA"/>
</dbReference>
<organism evidence="2 3">
    <name type="scientific">Crotalaria pallida</name>
    <name type="common">Smooth rattlebox</name>
    <name type="synonym">Crotalaria striata</name>
    <dbReference type="NCBI Taxonomy" id="3830"/>
    <lineage>
        <taxon>Eukaryota</taxon>
        <taxon>Viridiplantae</taxon>
        <taxon>Streptophyta</taxon>
        <taxon>Embryophyta</taxon>
        <taxon>Tracheophyta</taxon>
        <taxon>Spermatophyta</taxon>
        <taxon>Magnoliopsida</taxon>
        <taxon>eudicotyledons</taxon>
        <taxon>Gunneridae</taxon>
        <taxon>Pentapetalae</taxon>
        <taxon>rosids</taxon>
        <taxon>fabids</taxon>
        <taxon>Fabales</taxon>
        <taxon>Fabaceae</taxon>
        <taxon>Papilionoideae</taxon>
        <taxon>50 kb inversion clade</taxon>
        <taxon>genistoids sensu lato</taxon>
        <taxon>core genistoids</taxon>
        <taxon>Crotalarieae</taxon>
        <taxon>Crotalaria</taxon>
    </lineage>
</organism>
<evidence type="ECO:0000313" key="2">
    <source>
        <dbReference type="EMBL" id="KAK7289809.1"/>
    </source>
</evidence>
<evidence type="ECO:0000313" key="3">
    <source>
        <dbReference type="Proteomes" id="UP001372338"/>
    </source>
</evidence>
<dbReference type="FunFam" id="1.20.5.740:FF:000002">
    <property type="entry name" value="NudC domain-containing protein 2"/>
    <property type="match status" value="1"/>
</dbReference>
<dbReference type="InterPro" id="IPR007052">
    <property type="entry name" value="CS_dom"/>
</dbReference>
<comment type="caution">
    <text evidence="2">The sequence shown here is derived from an EMBL/GenBank/DDBJ whole genome shotgun (WGS) entry which is preliminary data.</text>
</comment>
<dbReference type="PANTHER" id="PTHR12356">
    <property type="entry name" value="NUCLEAR MOVEMENT PROTEIN NUDC"/>
    <property type="match status" value="1"/>
</dbReference>
<dbReference type="Pfam" id="PF04969">
    <property type="entry name" value="CS"/>
    <property type="match status" value="1"/>
</dbReference>
<feature type="domain" description="CS" evidence="1">
    <location>
        <begin position="99"/>
        <end position="187"/>
    </location>
</feature>
<dbReference type="InterPro" id="IPR008978">
    <property type="entry name" value="HSP20-like_chaperone"/>
</dbReference>
<evidence type="ECO:0000259" key="1">
    <source>
        <dbReference type="PROSITE" id="PS51203"/>
    </source>
</evidence>
<dbReference type="Gene3D" id="2.60.40.790">
    <property type="match status" value="1"/>
</dbReference>
<dbReference type="GO" id="GO:0006950">
    <property type="term" value="P:response to stress"/>
    <property type="evidence" value="ECO:0007669"/>
    <property type="project" value="UniProtKB-ARBA"/>
</dbReference>
<dbReference type="GO" id="GO:0005737">
    <property type="term" value="C:cytoplasm"/>
    <property type="evidence" value="ECO:0007669"/>
    <property type="project" value="TreeGrafter"/>
</dbReference>
<reference evidence="2 3" key="1">
    <citation type="submission" date="2024-01" db="EMBL/GenBank/DDBJ databases">
        <title>The genomes of 5 underutilized Papilionoideae crops provide insights into root nodulation and disease resistanc.</title>
        <authorList>
            <person name="Yuan L."/>
        </authorList>
    </citation>
    <scope>NUCLEOTIDE SEQUENCE [LARGE SCALE GENOMIC DNA]</scope>
    <source>
        <strain evidence="2">ZHUSHIDOU_FW_LH</strain>
        <tissue evidence="2">Leaf</tissue>
    </source>
</reference>
<dbReference type="PANTHER" id="PTHR12356:SF18">
    <property type="entry name" value="NUDC DOMAIN-CONTAINING PROTEIN 2"/>
    <property type="match status" value="1"/>
</dbReference>
<dbReference type="InterPro" id="IPR037898">
    <property type="entry name" value="NudC_fam"/>
</dbReference>